<evidence type="ECO:0000256" key="1">
    <source>
        <dbReference type="SAM" id="MobiDB-lite"/>
    </source>
</evidence>
<reference evidence="2 3" key="1">
    <citation type="submission" date="2020-11" db="EMBL/GenBank/DDBJ databases">
        <title>Kefir isolates.</title>
        <authorList>
            <person name="Marcisauskas S."/>
            <person name="Kim Y."/>
            <person name="Blasche S."/>
        </authorList>
    </citation>
    <scope>NUCLEOTIDE SEQUENCE [LARGE SCALE GENOMIC DNA]</scope>
    <source>
        <strain evidence="2 3">OG2</strain>
    </source>
</reference>
<organism evidence="2 3">
    <name type="scientific">Maudiozyma exigua</name>
    <name type="common">Yeast</name>
    <name type="synonym">Kazachstania exigua</name>
    <dbReference type="NCBI Taxonomy" id="34358"/>
    <lineage>
        <taxon>Eukaryota</taxon>
        <taxon>Fungi</taxon>
        <taxon>Dikarya</taxon>
        <taxon>Ascomycota</taxon>
        <taxon>Saccharomycotina</taxon>
        <taxon>Saccharomycetes</taxon>
        <taxon>Saccharomycetales</taxon>
        <taxon>Saccharomycetaceae</taxon>
        <taxon>Maudiozyma</taxon>
    </lineage>
</organism>
<feature type="region of interest" description="Disordered" evidence="1">
    <location>
        <begin position="105"/>
        <end position="140"/>
    </location>
</feature>
<evidence type="ECO:0000313" key="2">
    <source>
        <dbReference type="EMBL" id="KAG0671608.1"/>
    </source>
</evidence>
<feature type="compositionally biased region" description="Acidic residues" evidence="1">
    <location>
        <begin position="260"/>
        <end position="272"/>
    </location>
</feature>
<gene>
    <name evidence="2" type="ORF">C6P45_000099</name>
</gene>
<comment type="caution">
    <text evidence="2">The sequence shown here is derived from an EMBL/GenBank/DDBJ whole genome shotgun (WGS) entry which is preliminary data.</text>
</comment>
<evidence type="ECO:0000313" key="3">
    <source>
        <dbReference type="Proteomes" id="UP000750334"/>
    </source>
</evidence>
<dbReference type="Pfam" id="PF10422">
    <property type="entry name" value="LRS4"/>
    <property type="match status" value="1"/>
</dbReference>
<dbReference type="Proteomes" id="UP000750334">
    <property type="component" value="Unassembled WGS sequence"/>
</dbReference>
<feature type="region of interest" description="Disordered" evidence="1">
    <location>
        <begin position="159"/>
        <end position="294"/>
    </location>
</feature>
<dbReference type="OrthoDB" id="4058956at2759"/>
<proteinExistence type="predicted"/>
<dbReference type="InterPro" id="IPR018479">
    <property type="entry name" value="Lrs4/Mde4"/>
</dbReference>
<feature type="compositionally biased region" description="Acidic residues" evidence="1">
    <location>
        <begin position="126"/>
        <end position="137"/>
    </location>
</feature>
<sequence length="324" mass="37363">MSSVLQLLVDYYKAVLESNRIYNESQQTYITENNKKDDDTRANSGNIAPKIANETLLLQRQLTDLTSQLQDLKRKNESLQEQQKSYKALSESKIVKFKKTIESLKRRQRSANNNKKKKMVNGEERSSEDEYVTEENESDKKKFDYHLLSPVAKRGLKRGLKISNGSGNNTNNSNNNGSRKGTIFDSKKETFSEDDDSTDDSIESPSKTIRRPRMEHEESFLKSFDNHSQSTNTNSESSSKKRKVKQLDNVDIPSLNDFSRDDDDDDDEEDYEANNADTPKKKPRKLNLRKSPVLKKRKLIRKKIEKFNENGDDSLNKDSMEKSV</sequence>
<protein>
    <submittedName>
        <fullName evidence="2">Uncharacterized protein</fullName>
    </submittedName>
</protein>
<feature type="compositionally biased region" description="Acidic residues" evidence="1">
    <location>
        <begin position="192"/>
        <end position="202"/>
    </location>
</feature>
<dbReference type="EMBL" id="PUHR01000010">
    <property type="protein sequence ID" value="KAG0671608.1"/>
    <property type="molecule type" value="Genomic_DNA"/>
</dbReference>
<name>A0A9P7BDA2_MAUEX</name>
<keyword evidence="3" id="KW-1185">Reference proteome</keyword>
<feature type="region of interest" description="Disordered" evidence="1">
    <location>
        <begin position="305"/>
        <end position="324"/>
    </location>
</feature>
<feature type="compositionally biased region" description="Basic residues" evidence="1">
    <location>
        <begin position="281"/>
        <end position="294"/>
    </location>
</feature>
<feature type="compositionally biased region" description="Low complexity" evidence="1">
    <location>
        <begin position="228"/>
        <end position="237"/>
    </location>
</feature>
<feature type="compositionally biased region" description="Basic residues" evidence="1">
    <location>
        <begin position="106"/>
        <end position="119"/>
    </location>
</feature>
<dbReference type="AlphaFoldDB" id="A0A9P7BDA2"/>
<feature type="compositionally biased region" description="Low complexity" evidence="1">
    <location>
        <begin position="163"/>
        <end position="178"/>
    </location>
</feature>
<accession>A0A9P7BDA2</accession>